<dbReference type="InterPro" id="IPR011083">
    <property type="entry name" value="Phage_tail_collar_dom"/>
</dbReference>
<keyword evidence="3" id="KW-1185">Reference proteome</keyword>
<proteinExistence type="predicted"/>
<gene>
    <name evidence="2" type="ORF">SAMN04488090_1166</name>
</gene>
<accession>A0A1G9KXG9</accession>
<sequence>MNDVVLAEIRLVAFNYAPRGWALCNGQILSIAQNQALFSLLGTTFGGNGVTNFALPDLRGRGPMHWGNGPGLSPVNLGQVGGTTSTTLLTTQIPSHVHMATIHNTTGEVMGSAFDGDSTNPDGNYFAIAANTPDKMYGAAANGKMSFNGEFQADAQVTLSGGGSQPHSNMMPYLGMTFIIALQGIYPSRN</sequence>
<dbReference type="InterPro" id="IPR037053">
    <property type="entry name" value="Phage_tail_collar_dom_sf"/>
</dbReference>
<dbReference type="AlphaFoldDB" id="A0A1G9KXG9"/>
<dbReference type="EMBL" id="FNGS01000002">
    <property type="protein sequence ID" value="SDL54244.1"/>
    <property type="molecule type" value="Genomic_DNA"/>
</dbReference>
<dbReference type="STRING" id="563176.SAMN04488090_1166"/>
<name>A0A1G9KXG9_9BACT</name>
<evidence type="ECO:0000313" key="2">
    <source>
        <dbReference type="EMBL" id="SDL54244.1"/>
    </source>
</evidence>
<protein>
    <submittedName>
        <fullName evidence="2">Microcystin-dependent protein</fullName>
    </submittedName>
</protein>
<organism evidence="2 3">
    <name type="scientific">Siphonobacter aquaeclarae</name>
    <dbReference type="NCBI Taxonomy" id="563176"/>
    <lineage>
        <taxon>Bacteria</taxon>
        <taxon>Pseudomonadati</taxon>
        <taxon>Bacteroidota</taxon>
        <taxon>Cytophagia</taxon>
        <taxon>Cytophagales</taxon>
        <taxon>Cytophagaceae</taxon>
        <taxon>Siphonobacter</taxon>
    </lineage>
</organism>
<evidence type="ECO:0000259" key="1">
    <source>
        <dbReference type="Pfam" id="PF07484"/>
    </source>
</evidence>
<dbReference type="RefSeq" id="WP_093198964.1">
    <property type="nucleotide sequence ID" value="NZ_FNGS01000002.1"/>
</dbReference>
<dbReference type="Proteomes" id="UP000198901">
    <property type="component" value="Unassembled WGS sequence"/>
</dbReference>
<dbReference type="OrthoDB" id="9810174at2"/>
<dbReference type="Gene3D" id="3.90.1340.10">
    <property type="entry name" value="Phage tail collar domain"/>
    <property type="match status" value="1"/>
</dbReference>
<dbReference type="SUPFAM" id="SSF88874">
    <property type="entry name" value="Receptor-binding domain of short tail fibre protein gp12"/>
    <property type="match status" value="1"/>
</dbReference>
<feature type="domain" description="Phage tail collar" evidence="1">
    <location>
        <begin position="8"/>
        <end position="61"/>
    </location>
</feature>
<dbReference type="Pfam" id="PF07484">
    <property type="entry name" value="Collar"/>
    <property type="match status" value="1"/>
</dbReference>
<reference evidence="2 3" key="1">
    <citation type="submission" date="2016-10" db="EMBL/GenBank/DDBJ databases">
        <authorList>
            <person name="de Groot N.N."/>
        </authorList>
    </citation>
    <scope>NUCLEOTIDE SEQUENCE [LARGE SCALE GENOMIC DNA]</scope>
    <source>
        <strain evidence="2 3">DSM 21668</strain>
    </source>
</reference>
<evidence type="ECO:0000313" key="3">
    <source>
        <dbReference type="Proteomes" id="UP000198901"/>
    </source>
</evidence>